<accession>A0A176RZL0</accession>
<comment type="caution">
    <text evidence="1">The sequence shown here is derived from an EMBL/GenBank/DDBJ whole genome shotgun (WGS) entry which is preliminary data.</text>
</comment>
<organism evidence="1 2">
    <name type="scientific">Candidatus Thiomargarita nelsonii</name>
    <dbReference type="NCBI Taxonomy" id="1003181"/>
    <lineage>
        <taxon>Bacteria</taxon>
        <taxon>Pseudomonadati</taxon>
        <taxon>Pseudomonadota</taxon>
        <taxon>Gammaproteobacteria</taxon>
        <taxon>Thiotrichales</taxon>
        <taxon>Thiotrichaceae</taxon>
        <taxon>Thiomargarita</taxon>
    </lineage>
</organism>
<evidence type="ECO:0000313" key="2">
    <source>
        <dbReference type="Proteomes" id="UP000076962"/>
    </source>
</evidence>
<dbReference type="HAMAP" id="MF_02216">
    <property type="entry name" value="UbiK"/>
    <property type="match status" value="1"/>
</dbReference>
<feature type="non-terminal residue" evidence="1">
    <location>
        <position position="94"/>
    </location>
</feature>
<dbReference type="PANTHER" id="PTHR38040">
    <property type="entry name" value="UBIQUINONE BIOSYNTHESIS ACCESSORY FACTOR UBIK"/>
    <property type="match status" value="1"/>
</dbReference>
<dbReference type="PANTHER" id="PTHR38040:SF1">
    <property type="entry name" value="UBIQUINONE BIOSYNTHESIS ACCESSORY FACTOR UBIK"/>
    <property type="match status" value="1"/>
</dbReference>
<gene>
    <name evidence="1" type="ORF">THIOM_003038</name>
</gene>
<dbReference type="Proteomes" id="UP000076962">
    <property type="component" value="Unassembled WGS sequence"/>
</dbReference>
<keyword evidence="2" id="KW-1185">Reference proteome</keyword>
<sequence>MSQAIPNFDTFFNSITDVLPKGLLSLHQDLEKNLRVALDSGLRKMNLVTREEFEVQTAVLERTRTRLEALEARVAILEGARQEVSLSEQASKQS</sequence>
<name>A0A176RZL0_9GAMM</name>
<reference evidence="1 2" key="1">
    <citation type="submission" date="2016-05" db="EMBL/GenBank/DDBJ databases">
        <title>Single-cell genome of chain-forming Candidatus Thiomargarita nelsonii and comparison to other large sulfur-oxidizing bacteria.</title>
        <authorList>
            <person name="Winkel M."/>
            <person name="Salman V."/>
            <person name="Woyke T."/>
            <person name="Schulz-Vogt H."/>
            <person name="Richter M."/>
            <person name="Flood B."/>
            <person name="Bailey J."/>
            <person name="Amann R."/>
            <person name="Mussmann M."/>
        </authorList>
    </citation>
    <scope>NUCLEOTIDE SEQUENCE [LARGE SCALE GENOMIC DNA]</scope>
    <source>
        <strain evidence="1 2">THI036</strain>
    </source>
</reference>
<dbReference type="InterPro" id="IPR007475">
    <property type="entry name" value="UbiK"/>
</dbReference>
<evidence type="ECO:0000313" key="1">
    <source>
        <dbReference type="EMBL" id="OAD21200.1"/>
    </source>
</evidence>
<dbReference type="Pfam" id="PF04380">
    <property type="entry name" value="BMFP"/>
    <property type="match status" value="1"/>
</dbReference>
<protein>
    <submittedName>
        <fullName evidence="1">Protein containing DUF526</fullName>
    </submittedName>
</protein>
<dbReference type="GO" id="GO:0005829">
    <property type="term" value="C:cytosol"/>
    <property type="evidence" value="ECO:0007669"/>
    <property type="project" value="TreeGrafter"/>
</dbReference>
<dbReference type="AlphaFoldDB" id="A0A176RZL0"/>
<dbReference type="EMBL" id="LUTY01001802">
    <property type="protein sequence ID" value="OAD21200.1"/>
    <property type="molecule type" value="Genomic_DNA"/>
</dbReference>
<proteinExistence type="inferred from homology"/>